<organism evidence="1">
    <name type="scientific">marine sediment metagenome</name>
    <dbReference type="NCBI Taxonomy" id="412755"/>
    <lineage>
        <taxon>unclassified sequences</taxon>
        <taxon>metagenomes</taxon>
        <taxon>ecological metagenomes</taxon>
    </lineage>
</organism>
<feature type="non-terminal residue" evidence="1">
    <location>
        <position position="1"/>
    </location>
</feature>
<dbReference type="AlphaFoldDB" id="A0A0F9IAT7"/>
<protein>
    <submittedName>
        <fullName evidence="1">Uncharacterized protein</fullName>
    </submittedName>
</protein>
<accession>A0A0F9IAT7</accession>
<sequence length="168" mass="19128">IDALRKEIEDMVDRLDKQIKKLKGSKKASFDVRLISEGHCEKCDSEAPMWQDIANDRAVCMHCEAEVLRPKEELEKKAGTPVLNVYVSAFERAIVGTMINSKVSAGRNIEETYDKLKSKYNFTSREELAIQQLVSDYGYPYYKDRGLLNEPSDPSSGDGIDWLTNYHS</sequence>
<gene>
    <name evidence="1" type="ORF">LCGC14_1681760</name>
</gene>
<name>A0A0F9IAT7_9ZZZZ</name>
<reference evidence="1" key="1">
    <citation type="journal article" date="2015" name="Nature">
        <title>Complex archaea that bridge the gap between prokaryotes and eukaryotes.</title>
        <authorList>
            <person name="Spang A."/>
            <person name="Saw J.H."/>
            <person name="Jorgensen S.L."/>
            <person name="Zaremba-Niedzwiedzka K."/>
            <person name="Martijn J."/>
            <person name="Lind A.E."/>
            <person name="van Eijk R."/>
            <person name="Schleper C."/>
            <person name="Guy L."/>
            <person name="Ettema T.J."/>
        </authorList>
    </citation>
    <scope>NUCLEOTIDE SEQUENCE</scope>
</reference>
<dbReference type="EMBL" id="LAZR01014588">
    <property type="protein sequence ID" value="KKM16839.1"/>
    <property type="molecule type" value="Genomic_DNA"/>
</dbReference>
<proteinExistence type="predicted"/>
<comment type="caution">
    <text evidence="1">The sequence shown here is derived from an EMBL/GenBank/DDBJ whole genome shotgun (WGS) entry which is preliminary data.</text>
</comment>
<evidence type="ECO:0000313" key="1">
    <source>
        <dbReference type="EMBL" id="KKM16839.1"/>
    </source>
</evidence>